<feature type="region of interest" description="Disordered" evidence="1">
    <location>
        <begin position="1"/>
        <end position="27"/>
    </location>
</feature>
<evidence type="ECO:0000313" key="2">
    <source>
        <dbReference type="EMBL" id="GGU44284.1"/>
    </source>
</evidence>
<evidence type="ECO:0000313" key="3">
    <source>
        <dbReference type="Proteomes" id="UP000654471"/>
    </source>
</evidence>
<gene>
    <name evidence="2" type="ORF">GCM10010211_04760</name>
</gene>
<feature type="region of interest" description="Disordered" evidence="1">
    <location>
        <begin position="120"/>
        <end position="143"/>
    </location>
</feature>
<feature type="region of interest" description="Disordered" evidence="1">
    <location>
        <begin position="72"/>
        <end position="103"/>
    </location>
</feature>
<name>A0ABQ2UMG5_9ACTN</name>
<evidence type="ECO:0000256" key="1">
    <source>
        <dbReference type="SAM" id="MobiDB-lite"/>
    </source>
</evidence>
<dbReference type="EMBL" id="BMRP01000001">
    <property type="protein sequence ID" value="GGU44284.1"/>
    <property type="molecule type" value="Genomic_DNA"/>
</dbReference>
<keyword evidence="3" id="KW-1185">Reference proteome</keyword>
<protein>
    <submittedName>
        <fullName evidence="2">Uncharacterized protein</fullName>
    </submittedName>
</protein>
<proteinExistence type="predicted"/>
<accession>A0ABQ2UMG5</accession>
<sequence>MHAAMGSHEVRSEDQLSVGPPTLQDMGYASLDELRTALTTASDLASSLPSAPTRGDADQLVDVLRRALTAASSLGAQTPGPTGCPLHPNGAVDPLYGDPEDPLPPGYGRCLLCNDRRRRADAHPPHARPRPRPHPHWHRRLSA</sequence>
<comment type="caution">
    <text evidence="2">The sequence shown here is derived from an EMBL/GenBank/DDBJ whole genome shotgun (WGS) entry which is preliminary data.</text>
</comment>
<reference evidence="3" key="1">
    <citation type="journal article" date="2019" name="Int. J. Syst. Evol. Microbiol.">
        <title>The Global Catalogue of Microorganisms (GCM) 10K type strain sequencing project: providing services to taxonomists for standard genome sequencing and annotation.</title>
        <authorList>
            <consortium name="The Broad Institute Genomics Platform"/>
            <consortium name="The Broad Institute Genome Sequencing Center for Infectious Disease"/>
            <person name="Wu L."/>
            <person name="Ma J."/>
        </authorList>
    </citation>
    <scope>NUCLEOTIDE SEQUENCE [LARGE SCALE GENOMIC DNA]</scope>
    <source>
        <strain evidence="3">JCM 3399</strain>
    </source>
</reference>
<dbReference type="Proteomes" id="UP000654471">
    <property type="component" value="Unassembled WGS sequence"/>
</dbReference>
<organism evidence="2 3">
    <name type="scientific">Streptomyces albospinus</name>
    <dbReference type="NCBI Taxonomy" id="285515"/>
    <lineage>
        <taxon>Bacteria</taxon>
        <taxon>Bacillati</taxon>
        <taxon>Actinomycetota</taxon>
        <taxon>Actinomycetes</taxon>
        <taxon>Kitasatosporales</taxon>
        <taxon>Streptomycetaceae</taxon>
        <taxon>Streptomyces</taxon>
    </lineage>
</organism>